<evidence type="ECO:0000256" key="1">
    <source>
        <dbReference type="SAM" id="Phobius"/>
    </source>
</evidence>
<proteinExistence type="predicted"/>
<sequence length="47" mass="5303">MDLKKIIKFKIGSEDWEMPLGVILLLLGITFVLVFGGAYLGFKFGQR</sequence>
<evidence type="ECO:0000313" key="3">
    <source>
        <dbReference type="Proteomes" id="UP000199663"/>
    </source>
</evidence>
<dbReference type="RefSeq" id="WP_169368202.1">
    <property type="nucleotide sequence ID" value="NZ_FNQC01000002.1"/>
</dbReference>
<comment type="caution">
    <text evidence="2">The sequence shown here is derived from an EMBL/GenBank/DDBJ whole genome shotgun (WGS) entry which is preliminary data.</text>
</comment>
<dbReference type="Proteomes" id="UP000199663">
    <property type="component" value="Unassembled WGS sequence"/>
</dbReference>
<dbReference type="EMBL" id="FNQC01000002">
    <property type="protein sequence ID" value="SDY63558.1"/>
    <property type="molecule type" value="Genomic_DNA"/>
</dbReference>
<keyword evidence="1" id="KW-0812">Transmembrane</keyword>
<keyword evidence="1" id="KW-0472">Membrane</keyword>
<keyword evidence="3" id="KW-1185">Reference proteome</keyword>
<keyword evidence="1" id="KW-1133">Transmembrane helix</keyword>
<reference evidence="2 3" key="1">
    <citation type="submission" date="2016-10" db="EMBL/GenBank/DDBJ databases">
        <authorList>
            <person name="Varghese N."/>
            <person name="Submissions S."/>
        </authorList>
    </citation>
    <scope>NUCLEOTIDE SEQUENCE [LARGE SCALE GENOMIC DNA]</scope>
    <source>
        <strain evidence="2 3">DSM 17997</strain>
    </source>
</reference>
<protein>
    <submittedName>
        <fullName evidence="2">Uncharacterized protein</fullName>
    </submittedName>
</protein>
<gene>
    <name evidence="2" type="ORF">SAMN05444412_10255</name>
</gene>
<feature type="transmembrane region" description="Helical" evidence="1">
    <location>
        <begin position="20"/>
        <end position="42"/>
    </location>
</feature>
<name>A0A1H3LHW7_9BACT</name>
<organism evidence="2 3">
    <name type="scientific">Rhodonellum ikkaensis</name>
    <dbReference type="NCBI Taxonomy" id="336829"/>
    <lineage>
        <taxon>Bacteria</taxon>
        <taxon>Pseudomonadati</taxon>
        <taxon>Bacteroidota</taxon>
        <taxon>Cytophagia</taxon>
        <taxon>Cytophagales</taxon>
        <taxon>Cytophagaceae</taxon>
        <taxon>Rhodonellum</taxon>
    </lineage>
</organism>
<evidence type="ECO:0000313" key="2">
    <source>
        <dbReference type="EMBL" id="SDY63558.1"/>
    </source>
</evidence>
<accession>A0A1H3LHW7</accession>